<dbReference type="Proteomes" id="UP000430564">
    <property type="component" value="Unassembled WGS sequence"/>
</dbReference>
<gene>
    <name evidence="1" type="ORF">GBM95_04805</name>
</gene>
<evidence type="ECO:0000313" key="2">
    <source>
        <dbReference type="Proteomes" id="UP000430564"/>
    </source>
</evidence>
<dbReference type="PANTHER" id="PTHR40266:SF2">
    <property type="entry name" value="TOXIN HIGB-1"/>
    <property type="match status" value="1"/>
</dbReference>
<evidence type="ECO:0000313" key="1">
    <source>
        <dbReference type="EMBL" id="KAB7661317.1"/>
    </source>
</evidence>
<dbReference type="SUPFAM" id="SSF143011">
    <property type="entry name" value="RelE-like"/>
    <property type="match status" value="1"/>
</dbReference>
<dbReference type="Gene3D" id="3.30.2310.20">
    <property type="entry name" value="RelE-like"/>
    <property type="match status" value="1"/>
</dbReference>
<dbReference type="Pfam" id="PF05015">
    <property type="entry name" value="HigB-like_toxin"/>
    <property type="match status" value="1"/>
</dbReference>
<accession>A0A6I1ERW8</accession>
<dbReference type="EMBL" id="WEHX01000020">
    <property type="protein sequence ID" value="KAB7661317.1"/>
    <property type="molecule type" value="Genomic_DNA"/>
</dbReference>
<protein>
    <recommendedName>
        <fullName evidence="3">Killer protein</fullName>
    </recommendedName>
</protein>
<dbReference type="PANTHER" id="PTHR40266">
    <property type="entry name" value="TOXIN HIGB-1"/>
    <property type="match status" value="1"/>
</dbReference>
<name>A0A6I1ERW8_9BURK</name>
<reference evidence="1 2" key="1">
    <citation type="submission" date="2019-10" db="EMBL/GenBank/DDBJ databases">
        <title>Genome diversity of Sutterella seckii.</title>
        <authorList>
            <person name="Chaplin A.V."/>
            <person name="Sokolova S.R."/>
            <person name="Mosin K.A."/>
            <person name="Ivanova E.L."/>
            <person name="Kochetkova T.O."/>
            <person name="Goltsov A.Y."/>
            <person name="Trofimov D.Y."/>
            <person name="Efimov B.A."/>
        </authorList>
    </citation>
    <scope>NUCLEOTIDE SEQUENCE [LARGE SCALE GENOMIC DNA]</scope>
    <source>
        <strain evidence="1 2">ASD393</strain>
    </source>
</reference>
<dbReference type="InterPro" id="IPR035093">
    <property type="entry name" value="RelE/ParE_toxin_dom_sf"/>
</dbReference>
<sequence>MIRSFLHKGLQSYFESGSTAGIPAAHAKKIGLRLQMIDNAETIQQLNLQSLRLHQLKGDRAGIWSVRVTGNWRITFRFEDGDAYILNYEDYH</sequence>
<dbReference type="InterPro" id="IPR007711">
    <property type="entry name" value="HigB-1"/>
</dbReference>
<dbReference type="AlphaFoldDB" id="A0A6I1ERW8"/>
<dbReference type="OrthoDB" id="9801102at2"/>
<dbReference type="RefSeq" id="WP_152158049.1">
    <property type="nucleotide sequence ID" value="NZ_WEHX01000020.1"/>
</dbReference>
<evidence type="ECO:0008006" key="3">
    <source>
        <dbReference type="Google" id="ProtNLM"/>
    </source>
</evidence>
<comment type="caution">
    <text evidence="1">The sequence shown here is derived from an EMBL/GenBank/DDBJ whole genome shotgun (WGS) entry which is preliminary data.</text>
</comment>
<organism evidence="1 2">
    <name type="scientific">Sutterella seckii</name>
    <dbReference type="NCBI Taxonomy" id="1944635"/>
    <lineage>
        <taxon>Bacteria</taxon>
        <taxon>Pseudomonadati</taxon>
        <taxon>Pseudomonadota</taxon>
        <taxon>Betaproteobacteria</taxon>
        <taxon>Burkholderiales</taxon>
        <taxon>Sutterellaceae</taxon>
        <taxon>Sutterella</taxon>
    </lineage>
</organism>
<proteinExistence type="predicted"/>